<dbReference type="InterPro" id="IPR005000">
    <property type="entry name" value="Aldolase/citrate-lyase_domain"/>
</dbReference>
<keyword evidence="3" id="KW-0456">Lyase</keyword>
<organism evidence="5 6">
    <name type="scientific">Fusarium tjaetaba</name>
    <dbReference type="NCBI Taxonomy" id="1567544"/>
    <lineage>
        <taxon>Eukaryota</taxon>
        <taxon>Fungi</taxon>
        <taxon>Dikarya</taxon>
        <taxon>Ascomycota</taxon>
        <taxon>Pezizomycotina</taxon>
        <taxon>Sordariomycetes</taxon>
        <taxon>Hypocreomycetidae</taxon>
        <taxon>Hypocreales</taxon>
        <taxon>Nectriaceae</taxon>
        <taxon>Fusarium</taxon>
        <taxon>Fusarium fujikuroi species complex</taxon>
    </lineage>
</organism>
<accession>A0A8H5R5H1</accession>
<evidence type="ECO:0000256" key="1">
    <source>
        <dbReference type="ARBA" id="ARBA00005568"/>
    </source>
</evidence>
<keyword evidence="6" id="KW-1185">Reference proteome</keyword>
<evidence type="ECO:0000313" key="6">
    <source>
        <dbReference type="Proteomes" id="UP000530670"/>
    </source>
</evidence>
<dbReference type="Proteomes" id="UP000530670">
    <property type="component" value="Unassembled WGS sequence"/>
</dbReference>
<gene>
    <name evidence="5" type="ORF">FTJAE_9474</name>
</gene>
<keyword evidence="2" id="KW-0479">Metal-binding</keyword>
<dbReference type="Gene3D" id="3.20.20.60">
    <property type="entry name" value="Phosphoenolpyruvate-binding domains"/>
    <property type="match status" value="1"/>
</dbReference>
<dbReference type="InterPro" id="IPR050251">
    <property type="entry name" value="HpcH-HpaI_aldolase"/>
</dbReference>
<evidence type="ECO:0000256" key="3">
    <source>
        <dbReference type="ARBA" id="ARBA00023239"/>
    </source>
</evidence>
<dbReference type="RefSeq" id="XP_037203457.1">
    <property type="nucleotide sequence ID" value="XM_037356399.1"/>
</dbReference>
<dbReference type="InterPro" id="IPR015813">
    <property type="entry name" value="Pyrv/PenolPyrv_kinase-like_dom"/>
</dbReference>
<dbReference type="OrthoDB" id="2326446at2759"/>
<name>A0A8H5R5H1_9HYPO</name>
<dbReference type="GeneID" id="59308669"/>
<dbReference type="GO" id="GO:0046872">
    <property type="term" value="F:metal ion binding"/>
    <property type="evidence" value="ECO:0007669"/>
    <property type="project" value="UniProtKB-KW"/>
</dbReference>
<evidence type="ECO:0000313" key="5">
    <source>
        <dbReference type="EMBL" id="KAF5626803.1"/>
    </source>
</evidence>
<dbReference type="EMBL" id="JAAQRI010000215">
    <property type="protein sequence ID" value="KAF5626803.1"/>
    <property type="molecule type" value="Genomic_DNA"/>
</dbReference>
<evidence type="ECO:0000256" key="2">
    <source>
        <dbReference type="ARBA" id="ARBA00022723"/>
    </source>
</evidence>
<proteinExistence type="inferred from homology"/>
<dbReference type="SUPFAM" id="SSF51621">
    <property type="entry name" value="Phosphoenolpyruvate/pyruvate domain"/>
    <property type="match status" value="1"/>
</dbReference>
<dbReference type="PANTHER" id="PTHR30502:SF0">
    <property type="entry name" value="PHOSPHOENOLPYRUVATE CARBOXYLASE FAMILY PROTEIN"/>
    <property type="match status" value="1"/>
</dbReference>
<dbReference type="GO" id="GO:0016832">
    <property type="term" value="F:aldehyde-lyase activity"/>
    <property type="evidence" value="ECO:0007669"/>
    <property type="project" value="TreeGrafter"/>
</dbReference>
<dbReference type="InterPro" id="IPR040442">
    <property type="entry name" value="Pyrv_kinase-like_dom_sf"/>
</dbReference>
<evidence type="ECO:0000259" key="4">
    <source>
        <dbReference type="Pfam" id="PF03328"/>
    </source>
</evidence>
<dbReference type="PANTHER" id="PTHR30502">
    <property type="entry name" value="2-KETO-3-DEOXY-L-RHAMNONATE ALDOLASE"/>
    <property type="match status" value="1"/>
</dbReference>
<feature type="domain" description="HpcH/HpaI aldolase/citrate lyase" evidence="4">
    <location>
        <begin position="49"/>
        <end position="227"/>
    </location>
</feature>
<comment type="similarity">
    <text evidence="1">Belongs to the HpcH/HpaI aldolase family.</text>
</comment>
<comment type="caution">
    <text evidence="5">The sequence shown here is derived from an EMBL/GenBank/DDBJ whole genome shotgun (WGS) entry which is preliminary data.</text>
</comment>
<sequence length="302" mass="32596">MSLSQIKDDLAEAREICRSNLVKQVMMDNQIATSFGLRLCLSTEIPLIAKRAGYSAVLMNLEHAPIGIETMRDVSVACLNVGITPMVVVPTCEAQWISRCLDSGAQAIVVPHVNNVEEAQVCVNAAKYPPLGRRSLTMAQPIIQYTTHIPYQLVAQVINDNVMIMPMIENVEGVSNAESIAAVPGVDALFIGCADLTTDLGIAGQYDTDEFRKAIDTISIAAQNASVNGRKVFVGLGGLEGRPDLLETFAQQYSNIRFAMAGRDLSILAAGMSRQVESIRDISSRIQGGEINNYVIDPIAAQ</sequence>
<dbReference type="AlphaFoldDB" id="A0A8H5R5H1"/>
<dbReference type="GO" id="GO:0005737">
    <property type="term" value="C:cytoplasm"/>
    <property type="evidence" value="ECO:0007669"/>
    <property type="project" value="TreeGrafter"/>
</dbReference>
<protein>
    <submittedName>
        <fullName evidence="5">Aldolase</fullName>
    </submittedName>
</protein>
<dbReference type="Pfam" id="PF03328">
    <property type="entry name" value="HpcH_HpaI"/>
    <property type="match status" value="1"/>
</dbReference>
<reference evidence="5 6" key="1">
    <citation type="submission" date="2020-05" db="EMBL/GenBank/DDBJ databases">
        <title>Identification and distribution of gene clusters putatively required for synthesis of sphingolipid metabolism inhibitors in phylogenetically diverse species of the filamentous fungus Fusarium.</title>
        <authorList>
            <person name="Kim H.-S."/>
            <person name="Busman M."/>
            <person name="Brown D.W."/>
            <person name="Divon H."/>
            <person name="Uhlig S."/>
            <person name="Proctor R.H."/>
        </authorList>
    </citation>
    <scope>NUCLEOTIDE SEQUENCE [LARGE SCALE GENOMIC DNA]</scope>
    <source>
        <strain evidence="5 6">NRRL 66243</strain>
    </source>
</reference>